<feature type="coiled-coil region" evidence="1">
    <location>
        <begin position="45"/>
        <end position="75"/>
    </location>
</feature>
<dbReference type="Gene3D" id="1.20.5.170">
    <property type="match status" value="1"/>
</dbReference>
<dbReference type="EMBL" id="PKHE01000005">
    <property type="protein sequence ID" value="PKY89725.1"/>
    <property type="molecule type" value="Genomic_DNA"/>
</dbReference>
<reference evidence="3 4" key="1">
    <citation type="submission" date="2017-12" db="EMBL/GenBank/DDBJ databases">
        <title>Phylogenetic diversity of female urinary microbiome.</title>
        <authorList>
            <person name="Thomas-White K."/>
            <person name="Wolfe A.J."/>
        </authorList>
    </citation>
    <scope>NUCLEOTIDE SEQUENCE [LARGE SCALE GENOMIC DNA]</scope>
    <source>
        <strain evidence="3 4">UMB0898</strain>
    </source>
</reference>
<evidence type="ECO:0008006" key="5">
    <source>
        <dbReference type="Google" id="ProtNLM"/>
    </source>
</evidence>
<dbReference type="RefSeq" id="WP_101954045.1">
    <property type="nucleotide sequence ID" value="NZ_PKHE01000005.1"/>
</dbReference>
<feature type="transmembrane region" description="Helical" evidence="2">
    <location>
        <begin position="79"/>
        <end position="99"/>
    </location>
</feature>
<proteinExistence type="predicted"/>
<protein>
    <recommendedName>
        <fullName evidence="5">Coiled-coil domain-containing protein 167</fullName>
    </recommendedName>
</protein>
<evidence type="ECO:0000256" key="2">
    <source>
        <dbReference type="SAM" id="Phobius"/>
    </source>
</evidence>
<evidence type="ECO:0000256" key="1">
    <source>
        <dbReference type="SAM" id="Coils"/>
    </source>
</evidence>
<organism evidence="3 4">
    <name type="scientific">Falseniella ignava</name>
    <dbReference type="NCBI Taxonomy" id="137730"/>
    <lineage>
        <taxon>Bacteria</taxon>
        <taxon>Bacillati</taxon>
        <taxon>Bacillota</taxon>
        <taxon>Bacilli</taxon>
        <taxon>Lactobacillales</taxon>
        <taxon>Aerococcaceae</taxon>
        <taxon>Falseniella</taxon>
    </lineage>
</organism>
<keyword evidence="1" id="KW-0175">Coiled coil</keyword>
<keyword evidence="2" id="KW-1133">Transmembrane helix</keyword>
<name>A0A2I1K2F9_9LACT</name>
<comment type="caution">
    <text evidence="3">The sequence shown here is derived from an EMBL/GenBank/DDBJ whole genome shotgun (WGS) entry which is preliminary data.</text>
</comment>
<accession>A0A2I1K2F9</accession>
<evidence type="ECO:0000313" key="4">
    <source>
        <dbReference type="Proteomes" id="UP000234384"/>
    </source>
</evidence>
<evidence type="ECO:0000313" key="3">
    <source>
        <dbReference type="EMBL" id="PKY89725.1"/>
    </source>
</evidence>
<gene>
    <name evidence="3" type="ORF">CYJ57_03185</name>
</gene>
<keyword evidence="2" id="KW-0472">Membrane</keyword>
<sequence>METAEDNTIEYDIQYFRNRKPKKVKELERDVQGYREANIGLIRTNNRLVQENKALKRELHERKAKELLLETTERESRNLSITLAMILVVPPVAMILLFFMGM</sequence>
<keyword evidence="2" id="KW-0812">Transmembrane</keyword>
<dbReference type="Proteomes" id="UP000234384">
    <property type="component" value="Unassembled WGS sequence"/>
</dbReference>
<dbReference type="AlphaFoldDB" id="A0A2I1K2F9"/>